<dbReference type="GO" id="GO:0005640">
    <property type="term" value="C:nuclear outer membrane"/>
    <property type="evidence" value="ECO:0007669"/>
    <property type="project" value="TreeGrafter"/>
</dbReference>
<evidence type="ECO:0000256" key="6">
    <source>
        <dbReference type="SAM" id="Coils"/>
    </source>
</evidence>
<gene>
    <name evidence="8" type="primary">LOC111129614</name>
</gene>
<dbReference type="RefSeq" id="XP_022331778.1">
    <property type="nucleotide sequence ID" value="XM_022476070.1"/>
</dbReference>
<evidence type="ECO:0000256" key="1">
    <source>
        <dbReference type="ARBA" id="ARBA00004370"/>
    </source>
</evidence>
<dbReference type="AlphaFoldDB" id="A0A8B8DVW8"/>
<dbReference type="InterPro" id="IPR052403">
    <property type="entry name" value="LINC-complex_assoc"/>
</dbReference>
<comment type="subcellular location">
    <subcellularLocation>
        <location evidence="1">Membrane</location>
    </subcellularLocation>
</comment>
<dbReference type="SUPFAM" id="SSF46966">
    <property type="entry name" value="Spectrin repeat"/>
    <property type="match status" value="6"/>
</dbReference>
<evidence type="ECO:0000313" key="7">
    <source>
        <dbReference type="Proteomes" id="UP000694844"/>
    </source>
</evidence>
<sequence length="842" mass="99805">MDISVEKLDNLNNVSRRLFLTEQMAKELGDLNRKWVEMQRDLKERTRLLQSSLMLHKDFKTKCEMWKQFVEQIEMDISQDIAGNMSDLQKQQRQCKMIQSEMSTKQPILFAIIYDGEQMLRKGSPSQRDEIQIKLKSLAEQWQSVVMRVDQRKTIISNSLHQWIEFKESSTYLQKWLTEKLEFVSEFKTQVETIQDAQNGLAMLKNVTREMEIPKKSCREIQSEGECLLLHCDESVQEDVIKTMSILNTLTSNVAEILESKCAILEENIQKWYECENDLEKSLLWLQDLKNMLSAALPSEYDQLQTEYKNCMELEARLQTLDMQRHSLQEMDKKLDEFLHPGHLNVLHQRILLLNRMLQELKHQVSKRKNHIHDSMSNWTEFQDNVSSLHEWIDKMEYKVITDKGYHIEDEYSDAMLAKEQFKDKLLEEGQRLLKISSDEQFADIQNKIQKTKDKWNHLKHTIKFRKRKLEETLLAVKQLDTSMANLRKWLANIERDLGTPVYFMKSEDTEITEKLQNQKVVNQHLFKIEETWITWENLKKECACLENWLEETHLNIDSSTIENMDVRSYQEELDNYEVDGSSKDFFPNELLEDDTLYHESSPEMPLELPRTSKAAYHDQLSEDFVDASRPWENRQRHFQEKESQSLQFRQQWGQFVFDVDNMLTWLYEAISDQSQLMSAFGETPSLDAIVKHHREFLMHLELKKTRIQSLNLLGKGFIDLRTDEGKKLHDKLRVMNEHWDKLCSRAIVQQRELQEALMQCQEFHDTIQDLLQWLESIEDKLQQCEPITLVVDESALWSKLRKLTGLKADLESNKEKIHALKESTDKLLIDTESYEMTSKPK</sequence>
<dbReference type="Pfam" id="PF00435">
    <property type="entry name" value="Spectrin"/>
    <property type="match status" value="3"/>
</dbReference>
<evidence type="ECO:0000256" key="5">
    <source>
        <dbReference type="ARBA" id="ARBA00023136"/>
    </source>
</evidence>
<keyword evidence="7" id="KW-1185">Reference proteome</keyword>
<evidence type="ECO:0000256" key="4">
    <source>
        <dbReference type="ARBA" id="ARBA00022989"/>
    </source>
</evidence>
<dbReference type="PANTHER" id="PTHR47535">
    <property type="entry name" value="MUSCLE-SPECIFIC PROTEIN 300 KDA, ISOFORM G"/>
    <property type="match status" value="1"/>
</dbReference>
<protein>
    <submittedName>
        <fullName evidence="8">Nesprin-1-like</fullName>
    </submittedName>
</protein>
<dbReference type="SMART" id="SM00150">
    <property type="entry name" value="SPEC"/>
    <property type="match status" value="5"/>
</dbReference>
<dbReference type="Proteomes" id="UP000694844">
    <property type="component" value="Chromosome 4"/>
</dbReference>
<dbReference type="Gene3D" id="1.20.58.60">
    <property type="match status" value="5"/>
</dbReference>
<dbReference type="GO" id="GO:0007097">
    <property type="term" value="P:nuclear migration"/>
    <property type="evidence" value="ECO:0007669"/>
    <property type="project" value="TreeGrafter"/>
</dbReference>
<accession>A0A8B8DVW8</accession>
<name>A0A8B8DVW8_CRAVI</name>
<proteinExistence type="predicted"/>
<keyword evidence="2" id="KW-0812">Transmembrane</keyword>
<dbReference type="OrthoDB" id="18853at2759"/>
<dbReference type="GeneID" id="111129614"/>
<evidence type="ECO:0000256" key="3">
    <source>
        <dbReference type="ARBA" id="ARBA00022737"/>
    </source>
</evidence>
<keyword evidence="3" id="KW-0677">Repeat</keyword>
<evidence type="ECO:0000313" key="8">
    <source>
        <dbReference type="RefSeq" id="XP_022331778.1"/>
    </source>
</evidence>
<keyword evidence="4" id="KW-1133">Transmembrane helix</keyword>
<dbReference type="KEGG" id="cvn:111129614"/>
<dbReference type="CDD" id="cd00176">
    <property type="entry name" value="SPEC"/>
    <property type="match status" value="2"/>
</dbReference>
<dbReference type="GO" id="GO:0034993">
    <property type="term" value="C:meiotic nuclear membrane microtubule tethering complex"/>
    <property type="evidence" value="ECO:0007669"/>
    <property type="project" value="TreeGrafter"/>
</dbReference>
<dbReference type="GO" id="GO:0051015">
    <property type="term" value="F:actin filament binding"/>
    <property type="evidence" value="ECO:0007669"/>
    <property type="project" value="TreeGrafter"/>
</dbReference>
<keyword evidence="5" id="KW-0472">Membrane</keyword>
<organism evidence="7 8">
    <name type="scientific">Crassostrea virginica</name>
    <name type="common">Eastern oyster</name>
    <dbReference type="NCBI Taxonomy" id="6565"/>
    <lineage>
        <taxon>Eukaryota</taxon>
        <taxon>Metazoa</taxon>
        <taxon>Spiralia</taxon>
        <taxon>Lophotrochozoa</taxon>
        <taxon>Mollusca</taxon>
        <taxon>Bivalvia</taxon>
        <taxon>Autobranchia</taxon>
        <taxon>Pteriomorphia</taxon>
        <taxon>Ostreida</taxon>
        <taxon>Ostreoidea</taxon>
        <taxon>Ostreidae</taxon>
        <taxon>Crassostrea</taxon>
    </lineage>
</organism>
<dbReference type="InterPro" id="IPR002017">
    <property type="entry name" value="Spectrin_repeat"/>
</dbReference>
<keyword evidence="6" id="KW-0175">Coiled coil</keyword>
<evidence type="ECO:0000256" key="2">
    <source>
        <dbReference type="ARBA" id="ARBA00022692"/>
    </source>
</evidence>
<dbReference type="GO" id="GO:0005737">
    <property type="term" value="C:cytoplasm"/>
    <property type="evidence" value="ECO:0007669"/>
    <property type="project" value="TreeGrafter"/>
</dbReference>
<dbReference type="PANTHER" id="PTHR47535:SF1">
    <property type="entry name" value="NESPRIN-1"/>
    <property type="match status" value="1"/>
</dbReference>
<feature type="coiled-coil region" evidence="6">
    <location>
        <begin position="311"/>
        <end position="364"/>
    </location>
</feature>
<dbReference type="InterPro" id="IPR018159">
    <property type="entry name" value="Spectrin/alpha-actinin"/>
</dbReference>
<reference evidence="8" key="1">
    <citation type="submission" date="2025-08" db="UniProtKB">
        <authorList>
            <consortium name="RefSeq"/>
        </authorList>
    </citation>
    <scope>IDENTIFICATION</scope>
    <source>
        <tissue evidence="8">Whole sample</tissue>
    </source>
</reference>